<sequence>MFLKFKVNPLKNIPLMYLNNYIYLLQQVILPIKNKPLILNSIR</sequence>
<organism evidence="1 2">
    <name type="scientific">Pseudoalteromonas carrageenovora IAM 12662</name>
    <dbReference type="NCBI Taxonomy" id="1314868"/>
    <lineage>
        <taxon>Bacteria</taxon>
        <taxon>Pseudomonadati</taxon>
        <taxon>Pseudomonadota</taxon>
        <taxon>Gammaproteobacteria</taxon>
        <taxon>Alteromonadales</taxon>
        <taxon>Pseudoalteromonadaceae</taxon>
        <taxon>Pseudoalteromonas</taxon>
    </lineage>
</organism>
<gene>
    <name evidence="1" type="ORF">PCARR_b0580</name>
</gene>
<reference evidence="1 2" key="1">
    <citation type="submission" date="2015-06" db="EMBL/GenBank/DDBJ databases">
        <title>Genome sequence of Pseudoalteromonas carrageenovora.</title>
        <authorList>
            <person name="Xie B.-B."/>
            <person name="Rong J.-C."/>
            <person name="Qin Q.-L."/>
            <person name="Zhang Y.-Z."/>
        </authorList>
    </citation>
    <scope>NUCLEOTIDE SEQUENCE [LARGE SCALE GENOMIC DNA]</scope>
    <source>
        <strain evidence="1 2">IAM 12662</strain>
    </source>
</reference>
<dbReference type="EMBL" id="AQGW01000025">
    <property type="protein sequence ID" value="MBE0384581.1"/>
    <property type="molecule type" value="Genomic_DNA"/>
</dbReference>
<keyword evidence="2" id="KW-1185">Reference proteome</keyword>
<protein>
    <submittedName>
        <fullName evidence="1">Uncharacterized protein</fullName>
    </submittedName>
</protein>
<evidence type="ECO:0000313" key="1">
    <source>
        <dbReference type="EMBL" id="MBE0384581.1"/>
    </source>
</evidence>
<proteinExistence type="predicted"/>
<comment type="caution">
    <text evidence="1">The sequence shown here is derived from an EMBL/GenBank/DDBJ whole genome shotgun (WGS) entry which is preliminary data.</text>
</comment>
<accession>A0ABR9EVK0</accession>
<dbReference type="Proteomes" id="UP000615003">
    <property type="component" value="Unassembled WGS sequence"/>
</dbReference>
<evidence type="ECO:0000313" key="2">
    <source>
        <dbReference type="Proteomes" id="UP000615003"/>
    </source>
</evidence>
<name>A0ABR9EVK0_PSEVC</name>